<evidence type="ECO:0000313" key="5">
    <source>
        <dbReference type="Proteomes" id="UP000321525"/>
    </source>
</evidence>
<dbReference type="InterPro" id="IPR011006">
    <property type="entry name" value="CheY-like_superfamily"/>
</dbReference>
<dbReference type="OrthoDB" id="9793549at2"/>
<reference evidence="4 6" key="1">
    <citation type="submission" date="2019-07" db="EMBL/GenBank/DDBJ databases">
        <title>Genomes of sea-ice associated Colwellia species.</title>
        <authorList>
            <person name="Bowman J.P."/>
        </authorList>
    </citation>
    <scope>NUCLEOTIDE SEQUENCE [LARGE SCALE GENOMIC DNA]</scope>
    <source>
        <strain evidence="3 5">ACAM 607</strain>
        <strain evidence="4 6">IC036</strain>
    </source>
</reference>
<dbReference type="RefSeq" id="WP_146801135.1">
    <property type="nucleotide sequence ID" value="NZ_VOLP01000040.1"/>
</dbReference>
<gene>
    <name evidence="3" type="ORF">ESZ26_18220</name>
    <name evidence="4" type="ORF">ESZ27_18085</name>
</gene>
<evidence type="ECO:0000259" key="2">
    <source>
        <dbReference type="PROSITE" id="PS50110"/>
    </source>
</evidence>
<feature type="domain" description="Response regulatory" evidence="2">
    <location>
        <begin position="8"/>
        <end position="136"/>
    </location>
</feature>
<comment type="caution">
    <text evidence="4">The sequence shown here is derived from an EMBL/GenBank/DDBJ whole genome shotgun (WGS) entry which is preliminary data.</text>
</comment>
<dbReference type="Proteomes" id="UP000321525">
    <property type="component" value="Unassembled WGS sequence"/>
</dbReference>
<feature type="modified residue" description="4-aspartylphosphate" evidence="1">
    <location>
        <position position="69"/>
    </location>
</feature>
<evidence type="ECO:0000313" key="3">
    <source>
        <dbReference type="EMBL" id="TWX54011.1"/>
    </source>
</evidence>
<dbReference type="Gene3D" id="3.40.50.2300">
    <property type="match status" value="1"/>
</dbReference>
<dbReference type="PANTHER" id="PTHR44520:SF2">
    <property type="entry name" value="RESPONSE REGULATOR RCP1"/>
    <property type="match status" value="1"/>
</dbReference>
<dbReference type="PROSITE" id="PS50110">
    <property type="entry name" value="RESPONSE_REGULATORY"/>
    <property type="match status" value="1"/>
</dbReference>
<dbReference type="SMART" id="SM00448">
    <property type="entry name" value="REC"/>
    <property type="match status" value="1"/>
</dbReference>
<dbReference type="Pfam" id="PF00072">
    <property type="entry name" value="Response_reg"/>
    <property type="match status" value="1"/>
</dbReference>
<organism evidence="4 6">
    <name type="scientific">Colwellia hornerae</name>
    <dbReference type="NCBI Taxonomy" id="89402"/>
    <lineage>
        <taxon>Bacteria</taxon>
        <taxon>Pseudomonadati</taxon>
        <taxon>Pseudomonadota</taxon>
        <taxon>Gammaproteobacteria</taxon>
        <taxon>Alteromonadales</taxon>
        <taxon>Colwelliaceae</taxon>
        <taxon>Colwellia</taxon>
    </lineage>
</organism>
<dbReference type="SUPFAM" id="SSF52172">
    <property type="entry name" value="CheY-like"/>
    <property type="match status" value="1"/>
</dbReference>
<dbReference type="CDD" id="cd17557">
    <property type="entry name" value="REC_Rcp-like"/>
    <property type="match status" value="1"/>
</dbReference>
<proteinExistence type="predicted"/>
<dbReference type="Proteomes" id="UP000321917">
    <property type="component" value="Unassembled WGS sequence"/>
</dbReference>
<dbReference type="PANTHER" id="PTHR44520">
    <property type="entry name" value="RESPONSE REGULATOR RCP1-RELATED"/>
    <property type="match status" value="1"/>
</dbReference>
<evidence type="ECO:0000313" key="6">
    <source>
        <dbReference type="Proteomes" id="UP000321917"/>
    </source>
</evidence>
<dbReference type="GO" id="GO:0000160">
    <property type="term" value="P:phosphorelay signal transduction system"/>
    <property type="evidence" value="ECO:0007669"/>
    <property type="project" value="InterPro"/>
</dbReference>
<accession>A0A5C6Q2N0</accession>
<dbReference type="AlphaFoldDB" id="A0A5C6Q2N0"/>
<sequence length="147" mass="16445">MDNLKAISALMVEDNIDHAELMMDAFSDFNIKNSIAHVLDGEQAVAYLRNEAPFEDSSQFTRPDIIFLDIRMPRQGGIETLKIIKADPALCGIPVVMISTSSTAPEIEECYSLGASGYITKPLQFDDFSNKMKELNYYWVLTSELPS</sequence>
<dbReference type="InterPro" id="IPR052893">
    <property type="entry name" value="TCS_response_regulator"/>
</dbReference>
<dbReference type="EMBL" id="VOLR01000041">
    <property type="protein sequence ID" value="TWX54011.1"/>
    <property type="molecule type" value="Genomic_DNA"/>
</dbReference>
<keyword evidence="5" id="KW-1185">Reference proteome</keyword>
<protein>
    <submittedName>
        <fullName evidence="4">Response regulator</fullName>
    </submittedName>
</protein>
<evidence type="ECO:0000313" key="4">
    <source>
        <dbReference type="EMBL" id="TWX63050.1"/>
    </source>
</evidence>
<keyword evidence="1" id="KW-0597">Phosphoprotein</keyword>
<evidence type="ECO:0000256" key="1">
    <source>
        <dbReference type="PROSITE-ProRule" id="PRU00169"/>
    </source>
</evidence>
<dbReference type="InterPro" id="IPR001789">
    <property type="entry name" value="Sig_transdc_resp-reg_receiver"/>
</dbReference>
<name>A0A5C6Q2N0_9GAMM</name>
<dbReference type="EMBL" id="VOLQ01000056">
    <property type="protein sequence ID" value="TWX63050.1"/>
    <property type="molecule type" value="Genomic_DNA"/>
</dbReference>